<gene>
    <name evidence="1" type="ORF">rsdtw13_35400</name>
</gene>
<organism evidence="1 2">
    <name type="scientific">Inconstantimicrobium mannanitabidum</name>
    <dbReference type="NCBI Taxonomy" id="1604901"/>
    <lineage>
        <taxon>Bacteria</taxon>
        <taxon>Bacillati</taxon>
        <taxon>Bacillota</taxon>
        <taxon>Clostridia</taxon>
        <taxon>Eubacteriales</taxon>
        <taxon>Clostridiaceae</taxon>
        <taxon>Inconstantimicrobium</taxon>
    </lineage>
</organism>
<keyword evidence="2" id="KW-1185">Reference proteome</keyword>
<name>A0ACB5RGS4_9CLOT</name>
<evidence type="ECO:0000313" key="1">
    <source>
        <dbReference type="EMBL" id="GKX68282.1"/>
    </source>
</evidence>
<dbReference type="Proteomes" id="UP001058074">
    <property type="component" value="Unassembled WGS sequence"/>
</dbReference>
<reference evidence="1" key="1">
    <citation type="journal article" date="2025" name="Int. J. Syst. Evol. Microbiol.">
        <title>Inconstantimicrobium mannanitabidum sp. nov., a novel member of the family Clostridiaceae isolated from anoxic soil under the treatment of reductive soil disinfestation.</title>
        <authorList>
            <person name="Ueki A."/>
            <person name="Tonouchi A."/>
            <person name="Honma S."/>
            <person name="Kaku N."/>
            <person name="Ueki K."/>
        </authorList>
    </citation>
    <scope>NUCLEOTIDE SEQUENCE</scope>
    <source>
        <strain evidence="1">TW13</strain>
    </source>
</reference>
<evidence type="ECO:0000313" key="2">
    <source>
        <dbReference type="Proteomes" id="UP001058074"/>
    </source>
</evidence>
<accession>A0ACB5RGS4</accession>
<comment type="caution">
    <text evidence="1">The sequence shown here is derived from an EMBL/GenBank/DDBJ whole genome shotgun (WGS) entry which is preliminary data.</text>
</comment>
<protein>
    <submittedName>
        <fullName evidence="1">Uncharacterized protein</fullName>
    </submittedName>
</protein>
<sequence length="402" mass="45471">MYLYEIVRNIKRNKARNVCVTAIITIGLVIIMLTLAKYRYRINKMEVYKNTVENNVYSPIVRGKLKISAGVVGGTTKNITIAESPNKIIELIKNDSRVKAIASMNCYTFDEQSTTIKCPINTFNLIEHNKEISSIFNFRLEKGVSFSEYHSKCSNAEVKPMLISKALEKMNPIGSIVEIKAGIYRNGASCKYKIIGVLDPQYPTIEEIKNYEMVDPYREYTVIVDDNDSSMSGVIFIKLNDTTTDLEFKKSIDMKLDKDEEVSLNNLKSGLDYMLLSVGFVSKYIFYGVIILALTSLGVLAIFLTEVVKRKKEFGVRFTLGATNKHIEKLILGEMLVLFVTGGVLSLIFMFLISKISSGLLFDFYVLKIDLLILFVLMIGLSLPILYKILRINPLEVISGRR</sequence>
<dbReference type="EMBL" id="BROD01000001">
    <property type="protein sequence ID" value="GKX68282.1"/>
    <property type="molecule type" value="Genomic_DNA"/>
</dbReference>
<proteinExistence type="predicted"/>